<gene>
    <name evidence="1" type="ORF">AKJ47_01220</name>
</gene>
<proteinExistence type="predicted"/>
<protein>
    <submittedName>
        <fullName evidence="1">Uncharacterized protein</fullName>
    </submittedName>
</protein>
<comment type="caution">
    <text evidence="1">The sequence shown here is derived from an EMBL/GenBank/DDBJ whole genome shotgun (WGS) entry which is preliminary data.</text>
</comment>
<accession>A0A133VC53</accession>
<evidence type="ECO:0000313" key="1">
    <source>
        <dbReference type="EMBL" id="KXB04000.1"/>
    </source>
</evidence>
<dbReference type="AlphaFoldDB" id="A0A133VC53"/>
<dbReference type="EMBL" id="LHYA01000009">
    <property type="protein sequence ID" value="KXB04000.1"/>
    <property type="molecule type" value="Genomic_DNA"/>
</dbReference>
<reference evidence="1 2" key="1">
    <citation type="journal article" date="2016" name="Sci. Rep.">
        <title>Metabolic traits of an uncultured archaeal lineage -MSBL1- from brine pools of the Red Sea.</title>
        <authorList>
            <person name="Mwirichia R."/>
            <person name="Alam I."/>
            <person name="Rashid M."/>
            <person name="Vinu M."/>
            <person name="Ba-Alawi W."/>
            <person name="Anthony Kamau A."/>
            <person name="Kamanda Ngugi D."/>
            <person name="Goker M."/>
            <person name="Klenk H.P."/>
            <person name="Bajic V."/>
            <person name="Stingl U."/>
        </authorList>
    </citation>
    <scope>NUCLEOTIDE SEQUENCE [LARGE SCALE GENOMIC DNA]</scope>
    <source>
        <strain evidence="1">SCGC-AAA261G05</strain>
    </source>
</reference>
<evidence type="ECO:0000313" key="2">
    <source>
        <dbReference type="Proteomes" id="UP000070405"/>
    </source>
</evidence>
<keyword evidence="2" id="KW-1185">Reference proteome</keyword>
<name>A0A133VC53_9EURY</name>
<dbReference type="Proteomes" id="UP000070405">
    <property type="component" value="Unassembled WGS sequence"/>
</dbReference>
<organism evidence="1 2">
    <name type="scientific">candidate division MSBL1 archaeon SCGC-AAA261G05</name>
    <dbReference type="NCBI Taxonomy" id="1698276"/>
    <lineage>
        <taxon>Archaea</taxon>
        <taxon>Methanobacteriati</taxon>
        <taxon>Methanobacteriota</taxon>
        <taxon>candidate division MSBL1</taxon>
    </lineage>
</organism>
<sequence length="61" mass="6956">MKLIIRRDATIGGQDFHAEQESRVKRDMDWSFARDVSTTGIGMFASERSVVKRQGEVKNRG</sequence>